<reference evidence="3 4" key="1">
    <citation type="submission" date="2019-07" db="EMBL/GenBank/DDBJ databases">
        <title>Whole genome shotgun sequence of Pseudoalteromonas espejiana NBRC 102222.</title>
        <authorList>
            <person name="Hosoyama A."/>
            <person name="Uohara A."/>
            <person name="Ohji S."/>
            <person name="Ichikawa N."/>
        </authorList>
    </citation>
    <scope>NUCLEOTIDE SEQUENCE [LARGE SCALE GENOMIC DNA]</scope>
    <source>
        <strain evidence="3 4">NBRC 102222</strain>
    </source>
</reference>
<dbReference type="InterPro" id="IPR029044">
    <property type="entry name" value="Nucleotide-diphossugar_trans"/>
</dbReference>
<dbReference type="Gene3D" id="3.90.550.10">
    <property type="entry name" value="Spore Coat Polysaccharide Biosynthesis Protein SpsA, Chain A"/>
    <property type="match status" value="1"/>
</dbReference>
<dbReference type="CDD" id="cd00761">
    <property type="entry name" value="Glyco_tranf_GTA_type"/>
    <property type="match status" value="1"/>
</dbReference>
<gene>
    <name evidence="3" type="ORF">PES01_37590</name>
</gene>
<keyword evidence="1" id="KW-1133">Transmembrane helix</keyword>
<organism evidence="3 4">
    <name type="scientific">Pseudoalteromonas espejiana</name>
    <dbReference type="NCBI Taxonomy" id="28107"/>
    <lineage>
        <taxon>Bacteria</taxon>
        <taxon>Pseudomonadati</taxon>
        <taxon>Pseudomonadota</taxon>
        <taxon>Gammaproteobacteria</taxon>
        <taxon>Alteromonadales</taxon>
        <taxon>Pseudoalteromonadaceae</taxon>
        <taxon>Pseudoalteromonas</taxon>
    </lineage>
</organism>
<keyword evidence="1" id="KW-0812">Transmembrane</keyword>
<dbReference type="PANTHER" id="PTHR22916:SF3">
    <property type="entry name" value="UDP-GLCNAC:BETAGAL BETA-1,3-N-ACETYLGLUCOSAMINYLTRANSFERASE-LIKE PROTEIN 1"/>
    <property type="match status" value="1"/>
</dbReference>
<dbReference type="PANTHER" id="PTHR22916">
    <property type="entry name" value="GLYCOSYLTRANSFERASE"/>
    <property type="match status" value="1"/>
</dbReference>
<keyword evidence="4" id="KW-1185">Reference proteome</keyword>
<dbReference type="RefSeq" id="WP_164504400.1">
    <property type="nucleotide sequence ID" value="NZ_BJUM01000063.1"/>
</dbReference>
<proteinExistence type="predicted"/>
<name>A0A510Y0U3_9GAMM</name>
<keyword evidence="1" id="KW-0472">Membrane</keyword>
<feature type="transmembrane region" description="Helical" evidence="1">
    <location>
        <begin position="249"/>
        <end position="268"/>
    </location>
</feature>
<sequence>MPNNKPLVSVYIPSHYRPDALGRSLHSVLDQTYSNIEVIVVLDGLCEKSISLLESVSKEDSRLIYTFNKKPLGACNARNRAIELAKGDFITGLDDDDVMKSNCIEAYMKNWSEDFSFICGSYDFIGEVANNLTGESFTITEKDLVKMNAVGNQIFTRIETLKAVMFDENLNAWQDYDCWLRILKITGKSSLKLGERLYLVDVDPNRESITTRSNASKGAIQFLQKHASLYDGKFHLWLFNDLANRRQPIPFWLVLSLLGTSLFYRGLYLSLKHSCFYKYVISCRNLFTMIVNKFRGQS</sequence>
<dbReference type="Proteomes" id="UP000321419">
    <property type="component" value="Unassembled WGS sequence"/>
</dbReference>
<dbReference type="SUPFAM" id="SSF53448">
    <property type="entry name" value="Nucleotide-diphospho-sugar transferases"/>
    <property type="match status" value="1"/>
</dbReference>
<evidence type="ECO:0000313" key="3">
    <source>
        <dbReference type="EMBL" id="GEK56914.1"/>
    </source>
</evidence>
<evidence type="ECO:0000256" key="1">
    <source>
        <dbReference type="SAM" id="Phobius"/>
    </source>
</evidence>
<comment type="caution">
    <text evidence="3">The sequence shown here is derived from an EMBL/GenBank/DDBJ whole genome shotgun (WGS) entry which is preliminary data.</text>
</comment>
<evidence type="ECO:0000259" key="2">
    <source>
        <dbReference type="Pfam" id="PF00535"/>
    </source>
</evidence>
<protein>
    <recommendedName>
        <fullName evidence="2">Glycosyltransferase 2-like domain-containing protein</fullName>
    </recommendedName>
</protein>
<feature type="domain" description="Glycosyltransferase 2-like" evidence="2">
    <location>
        <begin position="9"/>
        <end position="136"/>
    </location>
</feature>
<evidence type="ECO:0000313" key="4">
    <source>
        <dbReference type="Proteomes" id="UP000321419"/>
    </source>
</evidence>
<dbReference type="Pfam" id="PF00535">
    <property type="entry name" value="Glycos_transf_2"/>
    <property type="match status" value="1"/>
</dbReference>
<dbReference type="EMBL" id="BJUM01000063">
    <property type="protein sequence ID" value="GEK56914.1"/>
    <property type="molecule type" value="Genomic_DNA"/>
</dbReference>
<dbReference type="InterPro" id="IPR001173">
    <property type="entry name" value="Glyco_trans_2-like"/>
</dbReference>
<dbReference type="GO" id="GO:0016758">
    <property type="term" value="F:hexosyltransferase activity"/>
    <property type="evidence" value="ECO:0007669"/>
    <property type="project" value="UniProtKB-ARBA"/>
</dbReference>
<dbReference type="AlphaFoldDB" id="A0A510Y0U3"/>
<accession>A0A510Y0U3</accession>